<dbReference type="OrthoDB" id="6380398at2759"/>
<keyword evidence="11" id="KW-1185">Reference proteome</keyword>
<dbReference type="PROSITE" id="PS50240">
    <property type="entry name" value="TRYPSIN_DOM"/>
    <property type="match status" value="1"/>
</dbReference>
<dbReference type="PROSITE" id="PS00134">
    <property type="entry name" value="TRYPSIN_HIS"/>
    <property type="match status" value="1"/>
</dbReference>
<dbReference type="SMART" id="SM00020">
    <property type="entry name" value="Tryp_SPc"/>
    <property type="match status" value="1"/>
</dbReference>
<feature type="region of interest" description="Disordered" evidence="7">
    <location>
        <begin position="145"/>
        <end position="171"/>
    </location>
</feature>
<evidence type="ECO:0000256" key="6">
    <source>
        <dbReference type="RuleBase" id="RU363034"/>
    </source>
</evidence>
<reference evidence="10 11" key="1">
    <citation type="journal article" date="2011" name="PLoS Genet.">
        <title>Genome sequencing and comparative transcriptomics of the model entomopathogenic fungi Metarhizium anisopliae and M. acridum.</title>
        <authorList>
            <person name="Gao Q."/>
            <person name="Jin K."/>
            <person name="Ying S.H."/>
            <person name="Zhang Y."/>
            <person name="Xiao G."/>
            <person name="Shang Y."/>
            <person name="Duan Z."/>
            <person name="Hu X."/>
            <person name="Xie X.Q."/>
            <person name="Zhou G."/>
            <person name="Peng G."/>
            <person name="Luo Z."/>
            <person name="Huang W."/>
            <person name="Wang B."/>
            <person name="Fang W."/>
            <person name="Wang S."/>
            <person name="Zhong Y."/>
            <person name="Ma L.J."/>
            <person name="St Leger R.J."/>
            <person name="Zhao G.P."/>
            <person name="Pei Y."/>
            <person name="Feng M.G."/>
            <person name="Xia Y."/>
            <person name="Wang C."/>
        </authorList>
    </citation>
    <scope>NUCLEOTIDE SEQUENCE [LARGE SCALE GENOMIC DNA]</scope>
    <source>
        <strain evidence="11">ARSEF 23 / ATCC MYA-3075</strain>
    </source>
</reference>
<dbReference type="GeneID" id="19264781"/>
<name>E9FDZ6_METRA</name>
<dbReference type="Proteomes" id="UP000002498">
    <property type="component" value="Unassembled WGS sequence"/>
</dbReference>
<dbReference type="SUPFAM" id="SSF50494">
    <property type="entry name" value="Trypsin-like serine proteases"/>
    <property type="match status" value="1"/>
</dbReference>
<keyword evidence="2 6" id="KW-0645">Protease</keyword>
<dbReference type="RefSeq" id="XP_007826684.1">
    <property type="nucleotide sequence ID" value="XM_007828493.1"/>
</dbReference>
<dbReference type="Gene3D" id="2.40.10.10">
    <property type="entry name" value="Trypsin-like serine proteases"/>
    <property type="match status" value="2"/>
</dbReference>
<dbReference type="KEGG" id="maj:MAA_10495"/>
<dbReference type="InterPro" id="IPR001314">
    <property type="entry name" value="Peptidase_S1A"/>
</dbReference>
<accession>E9FDZ6</accession>
<dbReference type="InterPro" id="IPR001254">
    <property type="entry name" value="Trypsin_dom"/>
</dbReference>
<dbReference type="InterPro" id="IPR018114">
    <property type="entry name" value="TRYPSIN_HIS"/>
</dbReference>
<dbReference type="FunFam" id="2.40.10.10:FF:000036">
    <property type="entry name" value="Trypsin beta"/>
    <property type="match status" value="1"/>
</dbReference>
<dbReference type="PANTHER" id="PTHR24276:SF98">
    <property type="entry name" value="FI18310P1-RELATED"/>
    <property type="match status" value="1"/>
</dbReference>
<evidence type="ECO:0000256" key="3">
    <source>
        <dbReference type="ARBA" id="ARBA00022801"/>
    </source>
</evidence>
<dbReference type="PANTHER" id="PTHR24276">
    <property type="entry name" value="POLYSERASE-RELATED"/>
    <property type="match status" value="1"/>
</dbReference>
<evidence type="ECO:0000256" key="7">
    <source>
        <dbReference type="SAM" id="MobiDB-lite"/>
    </source>
</evidence>
<evidence type="ECO:0000256" key="4">
    <source>
        <dbReference type="ARBA" id="ARBA00022825"/>
    </source>
</evidence>
<dbReference type="PROSITE" id="PS00135">
    <property type="entry name" value="TRYPSIN_SER"/>
    <property type="match status" value="1"/>
</dbReference>
<sequence length="309" mass="32442">MLLKGTVAAAIATLAAQTATALPLEGDVSPKIVGGVDSPEGSFPFLVSLSSGGRHFCGGSLLNEDTILTASHCFEKPLQQLQVRAGSNDRTTGGQVSGVIDIIRHPQYNPTTHDNDVAILKISPPVNKNAAVEFAKLAQEGTYPKPGQKRVAGWGQIQPGSPSGLPPPTKKREVEVNSMTHPQCQQIYQWRNLAVTGNMVCAKAQGKDSCSGDSGGPLLDASTGELEGVVSWGLGCADQQFPAVYAAMTVETSHGGVPIYPLGGYVHPINPGGGGTDPDDFNPSEDRIDPGVQLIRDVQVSYDAVFQIF</sequence>
<dbReference type="HOGENOM" id="CLU_725595_0_0_1"/>
<keyword evidence="4 6" id="KW-0720">Serine protease</keyword>
<feature type="signal peptide" evidence="8">
    <location>
        <begin position="1"/>
        <end position="21"/>
    </location>
</feature>
<dbReference type="Pfam" id="PF00089">
    <property type="entry name" value="Trypsin"/>
    <property type="match status" value="1"/>
</dbReference>
<evidence type="ECO:0000256" key="8">
    <source>
        <dbReference type="SAM" id="SignalP"/>
    </source>
</evidence>
<organism evidence="10 11">
    <name type="scientific">Metarhizium robertsii (strain ARSEF 23 / ATCC MYA-3075)</name>
    <name type="common">Metarhizium anisopliae (strain ARSEF 23)</name>
    <dbReference type="NCBI Taxonomy" id="655844"/>
    <lineage>
        <taxon>Eukaryota</taxon>
        <taxon>Fungi</taxon>
        <taxon>Dikarya</taxon>
        <taxon>Ascomycota</taxon>
        <taxon>Pezizomycotina</taxon>
        <taxon>Sordariomycetes</taxon>
        <taxon>Hypocreomycetidae</taxon>
        <taxon>Hypocreales</taxon>
        <taxon>Clavicipitaceae</taxon>
        <taxon>Metarhizium</taxon>
    </lineage>
</organism>
<gene>
    <name evidence="10" type="ORF">MAA_10495</name>
</gene>
<feature type="domain" description="Peptidase S1" evidence="9">
    <location>
        <begin position="32"/>
        <end position="271"/>
    </location>
</feature>
<evidence type="ECO:0000256" key="1">
    <source>
        <dbReference type="ARBA" id="ARBA00007664"/>
    </source>
</evidence>
<dbReference type="EMBL" id="ADNJ02000048">
    <property type="protein sequence ID" value="EFY94045.1"/>
    <property type="molecule type" value="Genomic_DNA"/>
</dbReference>
<feature type="chain" id="PRO_5003236087" evidence="8">
    <location>
        <begin position="22"/>
        <end position="309"/>
    </location>
</feature>
<protein>
    <submittedName>
        <fullName evidence="10">Peptidase S1/S6, chymotrypsin/Hap</fullName>
    </submittedName>
</protein>
<evidence type="ECO:0000313" key="11">
    <source>
        <dbReference type="Proteomes" id="UP000002498"/>
    </source>
</evidence>
<keyword evidence="8" id="KW-0732">Signal</keyword>
<evidence type="ECO:0000259" key="9">
    <source>
        <dbReference type="PROSITE" id="PS50240"/>
    </source>
</evidence>
<comment type="caution">
    <text evidence="10">The sequence shown here is derived from an EMBL/GenBank/DDBJ whole genome shotgun (WGS) entry which is preliminary data.</text>
</comment>
<evidence type="ECO:0000256" key="2">
    <source>
        <dbReference type="ARBA" id="ARBA00022670"/>
    </source>
</evidence>
<dbReference type="InterPro" id="IPR043504">
    <property type="entry name" value="Peptidase_S1_PA_chymotrypsin"/>
</dbReference>
<dbReference type="MEROPS" id="S01.234"/>
<reference evidence="10 11" key="2">
    <citation type="journal article" date="2014" name="Proc. Natl. Acad. Sci. U.S.A.">
        <title>Trajectory and genomic determinants of fungal-pathogen speciation and host adaptation.</title>
        <authorList>
            <person name="Hu X."/>
            <person name="Xiao G."/>
            <person name="Zheng P."/>
            <person name="Shang Y."/>
            <person name="Su Y."/>
            <person name="Zhang X."/>
            <person name="Liu X."/>
            <person name="Zhan S."/>
            <person name="St Leger R.J."/>
            <person name="Wang C."/>
        </authorList>
    </citation>
    <scope>GENOME REANNOTATION</scope>
    <source>
        <strain evidence="11">ARSEF 23 / ATCC MYA-3075</strain>
    </source>
</reference>
<dbReference type="InterPro" id="IPR009003">
    <property type="entry name" value="Peptidase_S1_PA"/>
</dbReference>
<proteinExistence type="inferred from homology"/>
<dbReference type="InterPro" id="IPR050430">
    <property type="entry name" value="Peptidase_S1"/>
</dbReference>
<evidence type="ECO:0000313" key="10">
    <source>
        <dbReference type="EMBL" id="EFY94045.1"/>
    </source>
</evidence>
<dbReference type="GO" id="GO:0004252">
    <property type="term" value="F:serine-type endopeptidase activity"/>
    <property type="evidence" value="ECO:0007669"/>
    <property type="project" value="InterPro"/>
</dbReference>
<evidence type="ECO:0000256" key="5">
    <source>
        <dbReference type="ARBA" id="ARBA00023157"/>
    </source>
</evidence>
<dbReference type="PRINTS" id="PR00722">
    <property type="entry name" value="CHYMOTRYPSIN"/>
</dbReference>
<dbReference type="CDD" id="cd00190">
    <property type="entry name" value="Tryp_SPc"/>
    <property type="match status" value="1"/>
</dbReference>
<dbReference type="AlphaFoldDB" id="E9FDZ6"/>
<comment type="similarity">
    <text evidence="1">Belongs to the peptidase S1 family.</text>
</comment>
<dbReference type="GO" id="GO:0006508">
    <property type="term" value="P:proteolysis"/>
    <property type="evidence" value="ECO:0007669"/>
    <property type="project" value="UniProtKB-KW"/>
</dbReference>
<dbReference type="FunFam" id="2.40.10.10:FF:000068">
    <property type="entry name" value="transmembrane protease serine 2"/>
    <property type="match status" value="1"/>
</dbReference>
<keyword evidence="3 6" id="KW-0378">Hydrolase</keyword>
<keyword evidence="5" id="KW-1015">Disulfide bond</keyword>
<dbReference type="InterPro" id="IPR033116">
    <property type="entry name" value="TRYPSIN_SER"/>
</dbReference>